<evidence type="ECO:0000256" key="1">
    <source>
        <dbReference type="SAM" id="SignalP"/>
    </source>
</evidence>
<feature type="signal peptide" evidence="1">
    <location>
        <begin position="1"/>
        <end position="19"/>
    </location>
</feature>
<comment type="caution">
    <text evidence="3">The sequence shown here is derived from an EMBL/GenBank/DDBJ whole genome shotgun (WGS) entry which is preliminary data.</text>
</comment>
<dbReference type="OrthoDB" id="127514at2"/>
<dbReference type="Pfam" id="PF04015">
    <property type="entry name" value="DUF362"/>
    <property type="match status" value="1"/>
</dbReference>
<feature type="chain" id="PRO_5014459168" description="DUF362 domain-containing protein" evidence="1">
    <location>
        <begin position="20"/>
        <end position="391"/>
    </location>
</feature>
<dbReference type="AlphaFoldDB" id="A0A2K2H9Q7"/>
<feature type="domain" description="DUF362" evidence="2">
    <location>
        <begin position="107"/>
        <end position="340"/>
    </location>
</feature>
<reference evidence="3 4" key="1">
    <citation type="journal article" date="2018" name="Genome Announc.">
        <title>Genome Sequence of Geothermobacter sp. HR-1 Iron Reducer from the Loihi Seamount.</title>
        <authorList>
            <person name="Smith H."/>
            <person name="Abuyen K."/>
            <person name="Tremblay J."/>
            <person name="Savalia P."/>
            <person name="Perez-Rodriguez I."/>
            <person name="Emerson D."/>
            <person name="Tully B."/>
            <person name="Amend J."/>
        </authorList>
    </citation>
    <scope>NUCLEOTIDE SEQUENCE [LARGE SCALE GENOMIC DNA]</scope>
    <source>
        <strain evidence="3 4">HR-1</strain>
    </source>
</reference>
<name>A0A2K2H9Q7_9BACT</name>
<evidence type="ECO:0000259" key="2">
    <source>
        <dbReference type="Pfam" id="PF04015"/>
    </source>
</evidence>
<dbReference type="Proteomes" id="UP000236340">
    <property type="component" value="Unassembled WGS sequence"/>
</dbReference>
<keyword evidence="1" id="KW-0732">Signal</keyword>
<accession>A0A2K2H9Q7</accession>
<evidence type="ECO:0000313" key="3">
    <source>
        <dbReference type="EMBL" id="PNU19970.1"/>
    </source>
</evidence>
<dbReference type="InterPro" id="IPR007160">
    <property type="entry name" value="DUF362"/>
</dbReference>
<evidence type="ECO:0000313" key="4">
    <source>
        <dbReference type="Proteomes" id="UP000236340"/>
    </source>
</evidence>
<protein>
    <recommendedName>
        <fullName evidence="2">DUF362 domain-containing protein</fullName>
    </recommendedName>
</protein>
<dbReference type="RefSeq" id="WP_103115583.1">
    <property type="nucleotide sequence ID" value="NZ_PPFX01000020.1"/>
</dbReference>
<proteinExistence type="predicted"/>
<organism evidence="3 4">
    <name type="scientific">Geothermobacter hydrogeniphilus</name>
    <dbReference type="NCBI Taxonomy" id="1969733"/>
    <lineage>
        <taxon>Bacteria</taxon>
        <taxon>Pseudomonadati</taxon>
        <taxon>Thermodesulfobacteriota</taxon>
        <taxon>Desulfuromonadia</taxon>
        <taxon>Desulfuromonadales</taxon>
        <taxon>Geothermobacteraceae</taxon>
        <taxon>Geothermobacter</taxon>
    </lineage>
</organism>
<gene>
    <name evidence="3" type="ORF">C2E25_09875</name>
</gene>
<dbReference type="EMBL" id="PPFX01000020">
    <property type="protein sequence ID" value="PNU19970.1"/>
    <property type="molecule type" value="Genomic_DNA"/>
</dbReference>
<sequence>MMKRRLFLRSLLTACLALAMPWRWSARAGLTRGDKVVKAGVQAVSRVLRVHDPAACRWGFGPGDYTTGIDSAAVRRMLAAGLVALTGAADVGSAWRALIPWRQGERIVIKPNLGNIHVGYGEVIMTSPHLLTALVASLLEAGFPAESITVFDLTAPENDVMRQWFGPFGVRTVFMKRSSNLFDKLSARVFPGPAAADSGAPVRMRNPVRDKDGAEVECFMPEILTEADHLINVPVLKGHQYLLQSSALKNHFGTVRFSNRNVYPVVLHGEYLESHIVDLNDNPHIRDKTRLCVVDALLGAACFTRGDNDRRPSPWTSPGLDRVPGSLFFSRDPVALESVVGDLVAAEQRANGFEPFPHRYLHEAAQRGLGVHEHRDGKGGYTRIDFAEVMI</sequence>